<protein>
    <submittedName>
        <fullName evidence="2">Uncharacterized protein</fullName>
    </submittedName>
</protein>
<accession>A0AA39PYX6</accession>
<reference evidence="2" key="1">
    <citation type="submission" date="2023-06" db="EMBL/GenBank/DDBJ databases">
        <authorList>
            <consortium name="Lawrence Berkeley National Laboratory"/>
            <person name="Ahrendt S."/>
            <person name="Sahu N."/>
            <person name="Indic B."/>
            <person name="Wong-Bajracharya J."/>
            <person name="Merenyi Z."/>
            <person name="Ke H.-M."/>
            <person name="Monk M."/>
            <person name="Kocsube S."/>
            <person name="Drula E."/>
            <person name="Lipzen A."/>
            <person name="Balint B."/>
            <person name="Henrissat B."/>
            <person name="Andreopoulos B."/>
            <person name="Martin F.M."/>
            <person name="Harder C.B."/>
            <person name="Rigling D."/>
            <person name="Ford K.L."/>
            <person name="Foster G.D."/>
            <person name="Pangilinan J."/>
            <person name="Papanicolaou A."/>
            <person name="Barry K."/>
            <person name="LaButti K."/>
            <person name="Viragh M."/>
            <person name="Koriabine M."/>
            <person name="Yan M."/>
            <person name="Riley R."/>
            <person name="Champramary S."/>
            <person name="Plett K.L."/>
            <person name="Tsai I.J."/>
            <person name="Slot J."/>
            <person name="Sipos G."/>
            <person name="Plett J."/>
            <person name="Nagy L.G."/>
            <person name="Grigoriev I.V."/>
        </authorList>
    </citation>
    <scope>NUCLEOTIDE SEQUENCE</scope>
    <source>
        <strain evidence="2">HWK02</strain>
    </source>
</reference>
<name>A0AA39PYX6_9AGAR</name>
<evidence type="ECO:0000313" key="2">
    <source>
        <dbReference type="EMBL" id="KAK0493006.1"/>
    </source>
</evidence>
<dbReference type="Proteomes" id="UP001175228">
    <property type="component" value="Unassembled WGS sequence"/>
</dbReference>
<evidence type="ECO:0000313" key="3">
    <source>
        <dbReference type="Proteomes" id="UP001175228"/>
    </source>
</evidence>
<organism evidence="2 3">
    <name type="scientific">Armillaria luteobubalina</name>
    <dbReference type="NCBI Taxonomy" id="153913"/>
    <lineage>
        <taxon>Eukaryota</taxon>
        <taxon>Fungi</taxon>
        <taxon>Dikarya</taxon>
        <taxon>Basidiomycota</taxon>
        <taxon>Agaricomycotina</taxon>
        <taxon>Agaricomycetes</taxon>
        <taxon>Agaricomycetidae</taxon>
        <taxon>Agaricales</taxon>
        <taxon>Marasmiineae</taxon>
        <taxon>Physalacriaceae</taxon>
        <taxon>Armillaria</taxon>
    </lineage>
</organism>
<proteinExistence type="predicted"/>
<keyword evidence="3" id="KW-1185">Reference proteome</keyword>
<dbReference type="EMBL" id="JAUEPU010000027">
    <property type="protein sequence ID" value="KAK0493006.1"/>
    <property type="molecule type" value="Genomic_DNA"/>
</dbReference>
<comment type="caution">
    <text evidence="2">The sequence shown here is derived from an EMBL/GenBank/DDBJ whole genome shotgun (WGS) entry which is preliminary data.</text>
</comment>
<dbReference type="AlphaFoldDB" id="A0AA39PYX6"/>
<evidence type="ECO:0000256" key="1">
    <source>
        <dbReference type="SAM" id="MobiDB-lite"/>
    </source>
</evidence>
<feature type="region of interest" description="Disordered" evidence="1">
    <location>
        <begin position="94"/>
        <end position="116"/>
    </location>
</feature>
<sequence>MPTLILDISHYLPTQIERERAGDALLYYASSIPAPNNEQPLRKGPIRWERTSWKAWDPSHYLAASFDNLTDGCTFARVDYNPFSATHGAVNNSVNSWHGAGSGNVQSDENDSCDRL</sequence>
<gene>
    <name evidence="2" type="ORF">EDD18DRAFT_1108599</name>
</gene>